<dbReference type="SUPFAM" id="SSF52833">
    <property type="entry name" value="Thioredoxin-like"/>
    <property type="match status" value="1"/>
</dbReference>
<sequence length="203" mass="22597">MKLIGNYTSPYVRKISVMLLEKGITFEFVNESPWHEGSHVKDYTPLGKVPALVSDDDDVWYNSSIIAAYLELLHIDPAFLPVDPRAQLAVRQLEALADGVCDAALLIVREQQKDPDQQSTSEMLRQRDKIQRGLDALEAAAVEGKWLNGSQISLADIATACTLGYLNFRRVAPGWNVNRPSLVKLATTLFQRDSFARTEPPAT</sequence>
<evidence type="ECO:0000313" key="3">
    <source>
        <dbReference type="EMBL" id="BCQ32683.1"/>
    </source>
</evidence>
<keyword evidence="4" id="KW-1185">Reference proteome</keyword>
<evidence type="ECO:0000313" key="4">
    <source>
        <dbReference type="Proteomes" id="UP000677515"/>
    </source>
</evidence>
<dbReference type="InterPro" id="IPR010987">
    <property type="entry name" value="Glutathione-S-Trfase_C-like"/>
</dbReference>
<dbReference type="PROSITE" id="PS50405">
    <property type="entry name" value="GST_CTER"/>
    <property type="match status" value="1"/>
</dbReference>
<dbReference type="InterPro" id="IPR036282">
    <property type="entry name" value="Glutathione-S-Trfase_C_sf"/>
</dbReference>
<organism evidence="3 4">
    <name type="scientific">Erwinia rhapontici</name>
    <name type="common">Pectobacterium rhapontici</name>
    <dbReference type="NCBI Taxonomy" id="55212"/>
    <lineage>
        <taxon>Bacteria</taxon>
        <taxon>Pseudomonadati</taxon>
        <taxon>Pseudomonadota</taxon>
        <taxon>Gammaproteobacteria</taxon>
        <taxon>Enterobacterales</taxon>
        <taxon>Erwiniaceae</taxon>
        <taxon>Erwinia</taxon>
    </lineage>
</organism>
<proteinExistence type="predicted"/>
<dbReference type="Proteomes" id="UP000677515">
    <property type="component" value="Chromosome"/>
</dbReference>
<dbReference type="CDD" id="cd03205">
    <property type="entry name" value="GST_C_6"/>
    <property type="match status" value="1"/>
</dbReference>
<feature type="domain" description="GST N-terminal" evidence="1">
    <location>
        <begin position="1"/>
        <end position="78"/>
    </location>
</feature>
<evidence type="ECO:0000259" key="2">
    <source>
        <dbReference type="PROSITE" id="PS50405"/>
    </source>
</evidence>
<dbReference type="EMBL" id="AP024329">
    <property type="protein sequence ID" value="BCQ32683.1"/>
    <property type="molecule type" value="Genomic_DNA"/>
</dbReference>
<dbReference type="SFLD" id="SFLDS00019">
    <property type="entry name" value="Glutathione_Transferase_(cytos"/>
    <property type="match status" value="1"/>
</dbReference>
<dbReference type="PANTHER" id="PTHR42673:SF4">
    <property type="entry name" value="MALEYLACETOACETATE ISOMERASE"/>
    <property type="match status" value="1"/>
</dbReference>
<dbReference type="Gene3D" id="3.40.30.10">
    <property type="entry name" value="Glutaredoxin"/>
    <property type="match status" value="1"/>
</dbReference>
<dbReference type="Gene3D" id="1.20.1050.10">
    <property type="match status" value="1"/>
</dbReference>
<dbReference type="SUPFAM" id="SSF47616">
    <property type="entry name" value="GST C-terminal domain-like"/>
    <property type="match status" value="1"/>
</dbReference>
<dbReference type="Pfam" id="PF13409">
    <property type="entry name" value="GST_N_2"/>
    <property type="match status" value="1"/>
</dbReference>
<feature type="domain" description="GST C-terminal" evidence="2">
    <location>
        <begin position="83"/>
        <end position="203"/>
    </location>
</feature>
<evidence type="ECO:0000259" key="1">
    <source>
        <dbReference type="PROSITE" id="PS50404"/>
    </source>
</evidence>
<name>A0ABN6DD31_ERWRD</name>
<accession>A0ABN6DD31</accession>
<dbReference type="InterPro" id="IPR040079">
    <property type="entry name" value="Glutathione_S-Trfase"/>
</dbReference>
<dbReference type="Pfam" id="PF00043">
    <property type="entry name" value="GST_C"/>
    <property type="match status" value="1"/>
</dbReference>
<reference evidence="3 4" key="1">
    <citation type="submission" date="2021-01" db="EMBL/GenBank/DDBJ databases">
        <title>Complete genome sequence of Erwinia rhapontici MAFF 311153.</title>
        <authorList>
            <person name="Morohoshi T."/>
            <person name="Someya N."/>
        </authorList>
    </citation>
    <scope>NUCLEOTIDE SEQUENCE [LARGE SCALE GENOMIC DNA]</scope>
    <source>
        <strain evidence="3 4">MAFF 311153</strain>
    </source>
</reference>
<dbReference type="PANTHER" id="PTHR42673">
    <property type="entry name" value="MALEYLACETOACETATE ISOMERASE"/>
    <property type="match status" value="1"/>
</dbReference>
<dbReference type="InterPro" id="IPR036249">
    <property type="entry name" value="Thioredoxin-like_sf"/>
</dbReference>
<dbReference type="RefSeq" id="WP_212813496.1">
    <property type="nucleotide sequence ID" value="NZ_AP024329.1"/>
</dbReference>
<protein>
    <submittedName>
        <fullName evidence="3">Glutathione S-transferase</fullName>
    </submittedName>
</protein>
<dbReference type="InterPro" id="IPR004046">
    <property type="entry name" value="GST_C"/>
</dbReference>
<gene>
    <name evidence="3" type="ORF">ERHA53_00260</name>
</gene>
<dbReference type="InterPro" id="IPR004045">
    <property type="entry name" value="Glutathione_S-Trfase_N"/>
</dbReference>
<dbReference type="NCBIfam" id="NF007682">
    <property type="entry name" value="PRK10357.1"/>
    <property type="match status" value="1"/>
</dbReference>
<dbReference type="PROSITE" id="PS50404">
    <property type="entry name" value="GST_NTER"/>
    <property type="match status" value="1"/>
</dbReference>